<evidence type="ECO:0000256" key="4">
    <source>
        <dbReference type="ARBA" id="ARBA00022561"/>
    </source>
</evidence>
<evidence type="ECO:0000256" key="5">
    <source>
        <dbReference type="ARBA" id="ARBA00022844"/>
    </source>
</evidence>
<keyword evidence="4" id="KW-0167">Capsid protein</keyword>
<evidence type="ECO:0000256" key="3">
    <source>
        <dbReference type="ARBA" id="ARBA00022431"/>
    </source>
</evidence>
<protein>
    <submittedName>
        <fullName evidence="6">Major capsid protein</fullName>
    </submittedName>
</protein>
<comment type="subcellular location">
    <subcellularLocation>
        <location evidence="1">Virion</location>
    </subcellularLocation>
</comment>
<keyword evidence="5" id="KW-0946">Virion</keyword>
<keyword evidence="3" id="KW-1140">T=1 icosahedral capsid protein</keyword>
<dbReference type="GO" id="GO:0039615">
    <property type="term" value="C:T=1 icosahedral viral capsid"/>
    <property type="evidence" value="ECO:0007669"/>
    <property type="project" value="UniProtKB-KW"/>
</dbReference>
<name>A0AAU8B6Y4_9VIRU</name>
<dbReference type="InterPro" id="IPR037002">
    <property type="entry name" value="Microviridae_protein_F_sf"/>
</dbReference>
<evidence type="ECO:0000313" key="6">
    <source>
        <dbReference type="EMBL" id="XCD07275.1"/>
    </source>
</evidence>
<dbReference type="InterPro" id="IPR003514">
    <property type="entry name" value="Microviridae_protein_F"/>
</dbReference>
<sequence length="618" mass="68482">MASYTGMSNLQNHPHRSGFDIGRKNAFTAKVGELLPVYWDISMPGDKYKFNVEYFTRTQPVETSAYTRLREYFDFYAVPLRLLWKSAPSVLTQMQDINQIQALSLTQNLTLGTYLPSASLSQLNSFLYFLNGSSDNPGNDTDSSLNLFGFNRGDLSYKLLSYLGYGNILGSVPSSGSRWWSTSLQVSSSSNYTQAYIQNNYANLFPLLAYQKIYQDFFRWSQWENANPSSYNVDYFTGISVSLFSSIPTASDDYWKSDTMFDLKYCNWNKDMLMGVLPNSQFGDVAVINIDSAGGYLNSGFRTTDGQFVSAVSTISLTSSSSVTALTAPAVTTDSTVAVNSPLVSDLSSLQSQFSVLALRQAEALQRWKEISQSGDSDYREQIRKHFGVNLPQALSNMCTYIGGISRNLDISEVVNNNLASEGDTAVIAGKGVGAGNGSFTYKTDEHCVVMCIYHAVPLLDYIITGQDGQLLVTDAESLPIPEFDNIGMEVLPMTQIFNSPKASIVNLFNAGYNPRYFNWKTKLDVINGAFTTTLKSWVSPVTESLLSGWFGFGFQEGDVNEDTRVVLNYKFFKVNPAVLDSIFGVAADSTWDTDQLLVNSYIGCYVARNLSRDGVSY</sequence>
<reference evidence="6" key="1">
    <citation type="submission" date="2024-03" db="EMBL/GenBank/DDBJ databases">
        <title>Diverse circular DNA viruses in blood, oral, and fecal samples of captive lemurs.</title>
        <authorList>
            <person name="Paietta E.N."/>
            <person name="Kraberger S."/>
            <person name="Lund M.C."/>
            <person name="Custer J.M."/>
            <person name="Vargas K.M."/>
            <person name="Ehmke E.E."/>
            <person name="Yoder A.D."/>
            <person name="Varsani A."/>
        </authorList>
    </citation>
    <scope>NUCLEOTIDE SEQUENCE</scope>
    <source>
        <strain evidence="6">Duke_27FF_1456</strain>
    </source>
</reference>
<organism evidence="6">
    <name type="scientific">Dulem virus 236</name>
    <dbReference type="NCBI Taxonomy" id="3145713"/>
    <lineage>
        <taxon>Viruses</taxon>
        <taxon>Monodnaviria</taxon>
        <taxon>Sangervirae</taxon>
        <taxon>Phixviricota</taxon>
        <taxon>Malgrandaviricetes</taxon>
        <taxon>Petitvirales</taxon>
        <taxon>Microviridae</taxon>
        <taxon>Microvirus</taxon>
    </lineage>
</organism>
<dbReference type="Gene3D" id="2.60.169.10">
    <property type="entry name" value="Microviridae F protein"/>
    <property type="match status" value="1"/>
</dbReference>
<proteinExistence type="inferred from homology"/>
<dbReference type="SUPFAM" id="SSF88645">
    <property type="entry name" value="ssDNA viruses"/>
    <property type="match status" value="2"/>
</dbReference>
<dbReference type="EMBL" id="PP511776">
    <property type="protein sequence ID" value="XCD07275.1"/>
    <property type="molecule type" value="Genomic_DNA"/>
</dbReference>
<comment type="similarity">
    <text evidence="2">Belongs to the microviridae F protein family.</text>
</comment>
<dbReference type="GO" id="GO:0005198">
    <property type="term" value="F:structural molecule activity"/>
    <property type="evidence" value="ECO:0007669"/>
    <property type="project" value="InterPro"/>
</dbReference>
<evidence type="ECO:0000256" key="2">
    <source>
        <dbReference type="ARBA" id="ARBA00009963"/>
    </source>
</evidence>
<accession>A0AAU8B6Y4</accession>
<dbReference type="InterPro" id="IPR016184">
    <property type="entry name" value="Capsid/spike_ssDNA_virus"/>
</dbReference>
<dbReference type="Pfam" id="PF02305">
    <property type="entry name" value="Phage_F"/>
    <property type="match status" value="2"/>
</dbReference>
<evidence type="ECO:0000256" key="1">
    <source>
        <dbReference type="ARBA" id="ARBA00004328"/>
    </source>
</evidence>